<organism evidence="13 14">
    <name type="scientific">Meganyctiphanes norvegica</name>
    <name type="common">Northern krill</name>
    <name type="synonym">Thysanopoda norvegica</name>
    <dbReference type="NCBI Taxonomy" id="48144"/>
    <lineage>
        <taxon>Eukaryota</taxon>
        <taxon>Metazoa</taxon>
        <taxon>Ecdysozoa</taxon>
        <taxon>Arthropoda</taxon>
        <taxon>Crustacea</taxon>
        <taxon>Multicrustacea</taxon>
        <taxon>Malacostraca</taxon>
        <taxon>Eumalacostraca</taxon>
        <taxon>Eucarida</taxon>
        <taxon>Euphausiacea</taxon>
        <taxon>Euphausiidae</taxon>
        <taxon>Meganyctiphanes</taxon>
    </lineage>
</organism>
<comment type="subunit">
    <text evidence="3 11">Monomer.</text>
</comment>
<evidence type="ECO:0000313" key="14">
    <source>
        <dbReference type="Proteomes" id="UP001497623"/>
    </source>
</evidence>
<dbReference type="PROSITE" id="PS51959">
    <property type="entry name" value="ENDOU"/>
    <property type="match status" value="1"/>
</dbReference>
<evidence type="ECO:0000256" key="3">
    <source>
        <dbReference type="ARBA" id="ARBA00011245"/>
    </source>
</evidence>
<dbReference type="Pfam" id="PF09412">
    <property type="entry name" value="XendoU"/>
    <property type="match status" value="1"/>
</dbReference>
<dbReference type="SUPFAM" id="SSF142877">
    <property type="entry name" value="EndoU-like"/>
    <property type="match status" value="1"/>
</dbReference>
<feature type="non-terminal residue" evidence="13">
    <location>
        <position position="1"/>
    </location>
</feature>
<sequence>NEKKTHLNYTGCKGILKLGETGDIINMDFLWLMNKKKTSSMFIGTSPELEMAVYTICFLARPNKECPVSMAGKHFTIITQPITDAMLLQNHPIKATDLLGTAYPKINTLLADKCSGSP</sequence>
<dbReference type="EMBL" id="CAXKWB010151605">
    <property type="protein sequence ID" value="CAL4248235.1"/>
    <property type="molecule type" value="Genomic_DNA"/>
</dbReference>
<comment type="cofactor">
    <cofactor evidence="1 11">
        <name>Mn(2+)</name>
        <dbReference type="ChEBI" id="CHEBI:29035"/>
    </cofactor>
</comment>
<dbReference type="InterPro" id="IPR018998">
    <property type="entry name" value="EndoU_C"/>
</dbReference>
<keyword evidence="5 11" id="KW-0479">Metal-binding</keyword>
<evidence type="ECO:0000256" key="1">
    <source>
        <dbReference type="ARBA" id="ARBA00001936"/>
    </source>
</evidence>
<evidence type="ECO:0000256" key="8">
    <source>
        <dbReference type="ARBA" id="ARBA00022884"/>
    </source>
</evidence>
<evidence type="ECO:0000259" key="12">
    <source>
        <dbReference type="PROSITE" id="PS51959"/>
    </source>
</evidence>
<accession>A0AAV2ST87</accession>
<evidence type="ECO:0000256" key="7">
    <source>
        <dbReference type="ARBA" id="ARBA00022801"/>
    </source>
</evidence>
<dbReference type="InterPro" id="IPR037227">
    <property type="entry name" value="EndoU-like"/>
</dbReference>
<keyword evidence="9 11" id="KW-0464">Manganese</keyword>
<dbReference type="GO" id="GO:0004521">
    <property type="term" value="F:RNA endonuclease activity"/>
    <property type="evidence" value="ECO:0007669"/>
    <property type="project" value="UniProtKB-UniRule"/>
</dbReference>
<name>A0AAV2ST87_MEGNR</name>
<evidence type="ECO:0000256" key="4">
    <source>
        <dbReference type="ARBA" id="ARBA00022722"/>
    </source>
</evidence>
<dbReference type="PANTHER" id="PTHR12439:SF42">
    <property type="entry name" value="ENDORIBONUCLEASE-RELATED"/>
    <property type="match status" value="1"/>
</dbReference>
<evidence type="ECO:0000256" key="6">
    <source>
        <dbReference type="ARBA" id="ARBA00022759"/>
    </source>
</evidence>
<feature type="domain" description="EndoU" evidence="12">
    <location>
        <begin position="1"/>
        <end position="108"/>
    </location>
</feature>
<dbReference type="GO" id="GO:0016787">
    <property type="term" value="F:hydrolase activity"/>
    <property type="evidence" value="ECO:0007669"/>
    <property type="project" value="UniProtKB-KW"/>
</dbReference>
<keyword evidence="10" id="KW-0456">Lyase</keyword>
<dbReference type="GO" id="GO:0046872">
    <property type="term" value="F:metal ion binding"/>
    <property type="evidence" value="ECO:0007669"/>
    <property type="project" value="UniProtKB-UniRule"/>
</dbReference>
<evidence type="ECO:0000256" key="9">
    <source>
        <dbReference type="ARBA" id="ARBA00023211"/>
    </source>
</evidence>
<evidence type="ECO:0000256" key="11">
    <source>
        <dbReference type="RuleBase" id="RU367085"/>
    </source>
</evidence>
<keyword evidence="6 11" id="KW-0255">Endonuclease</keyword>
<keyword evidence="4 11" id="KW-0540">Nuclease</keyword>
<dbReference type="Proteomes" id="UP001497623">
    <property type="component" value="Unassembled WGS sequence"/>
</dbReference>
<comment type="similarity">
    <text evidence="2 11">Belongs to the ENDOU family.</text>
</comment>
<keyword evidence="8 11" id="KW-0694">RNA-binding</keyword>
<evidence type="ECO:0000256" key="2">
    <source>
        <dbReference type="ARBA" id="ARBA00010168"/>
    </source>
</evidence>
<comment type="caution">
    <text evidence="13">The sequence shown here is derived from an EMBL/GenBank/DDBJ whole genome shotgun (WGS) entry which is preliminary data.</text>
</comment>
<dbReference type="PANTHER" id="PTHR12439">
    <property type="entry name" value="PLACENTAL PROTEIN 11-RELATED"/>
    <property type="match status" value="1"/>
</dbReference>
<proteinExistence type="inferred from homology"/>
<evidence type="ECO:0000256" key="10">
    <source>
        <dbReference type="ARBA" id="ARBA00023239"/>
    </source>
</evidence>
<gene>
    <name evidence="13" type="ORF">MNOR_LOCUS41409</name>
</gene>
<dbReference type="GO" id="GO:0003723">
    <property type="term" value="F:RNA binding"/>
    <property type="evidence" value="ECO:0007669"/>
    <property type="project" value="UniProtKB-UniRule"/>
</dbReference>
<dbReference type="AlphaFoldDB" id="A0AAV2ST87"/>
<keyword evidence="14" id="KW-1185">Reference proteome</keyword>
<keyword evidence="7 11" id="KW-0378">Hydrolase</keyword>
<dbReference type="InterPro" id="IPR039787">
    <property type="entry name" value="ENDOU"/>
</dbReference>
<evidence type="ECO:0000256" key="5">
    <source>
        <dbReference type="ARBA" id="ARBA00022723"/>
    </source>
</evidence>
<protein>
    <recommendedName>
        <fullName evidence="12">EndoU domain-containing protein</fullName>
    </recommendedName>
</protein>
<dbReference type="GO" id="GO:0016829">
    <property type="term" value="F:lyase activity"/>
    <property type="evidence" value="ECO:0007669"/>
    <property type="project" value="UniProtKB-KW"/>
</dbReference>
<reference evidence="13 14" key="1">
    <citation type="submission" date="2024-05" db="EMBL/GenBank/DDBJ databases">
        <authorList>
            <person name="Wallberg A."/>
        </authorList>
    </citation>
    <scope>NUCLEOTIDE SEQUENCE [LARGE SCALE GENOMIC DNA]</scope>
</reference>
<evidence type="ECO:0000313" key="13">
    <source>
        <dbReference type="EMBL" id="CAL4248235.1"/>
    </source>
</evidence>